<dbReference type="EMBL" id="PQIB02000007">
    <property type="protein sequence ID" value="RLN07122.1"/>
    <property type="molecule type" value="Genomic_DNA"/>
</dbReference>
<sequence>MLRTTRRHHGSAQARRQTAACGRGRERHNGSDLARSAAGRGAPTLYEGRGGRGSRSRAALAGKKHRSPPPGLATLEVAAAASSVGRLPWCSSLSRLSFDCSPSTAASGPPWRGGEGEPVPLVGARPARGSAVAHQQQQLGGPARGPPSRGGARRPPLRGGPPAPDAPLLHRSQLPSGARRRSREREDGEGGSDRCWGGAQRERYEGKRKGRRGEEKRERKKEKEKEKNKKKKEKEY</sequence>
<feature type="region of interest" description="Disordered" evidence="1">
    <location>
        <begin position="1"/>
        <end position="71"/>
    </location>
</feature>
<protein>
    <submittedName>
        <fullName evidence="2">Uncharacterized protein</fullName>
    </submittedName>
</protein>
<dbReference type="Proteomes" id="UP000275267">
    <property type="component" value="Unassembled WGS sequence"/>
</dbReference>
<organism evidence="2 3">
    <name type="scientific">Panicum miliaceum</name>
    <name type="common">Proso millet</name>
    <name type="synonym">Broomcorn millet</name>
    <dbReference type="NCBI Taxonomy" id="4540"/>
    <lineage>
        <taxon>Eukaryota</taxon>
        <taxon>Viridiplantae</taxon>
        <taxon>Streptophyta</taxon>
        <taxon>Embryophyta</taxon>
        <taxon>Tracheophyta</taxon>
        <taxon>Spermatophyta</taxon>
        <taxon>Magnoliopsida</taxon>
        <taxon>Liliopsida</taxon>
        <taxon>Poales</taxon>
        <taxon>Poaceae</taxon>
        <taxon>PACMAD clade</taxon>
        <taxon>Panicoideae</taxon>
        <taxon>Panicodae</taxon>
        <taxon>Paniceae</taxon>
        <taxon>Panicinae</taxon>
        <taxon>Panicum</taxon>
        <taxon>Panicum sect. Panicum</taxon>
    </lineage>
</organism>
<feature type="region of interest" description="Disordered" evidence="1">
    <location>
        <begin position="99"/>
        <end position="236"/>
    </location>
</feature>
<evidence type="ECO:0000313" key="2">
    <source>
        <dbReference type="EMBL" id="RLN07122.1"/>
    </source>
</evidence>
<evidence type="ECO:0000256" key="1">
    <source>
        <dbReference type="SAM" id="MobiDB-lite"/>
    </source>
</evidence>
<name>A0A3L6RMZ6_PANMI</name>
<comment type="caution">
    <text evidence="2">The sequence shown here is derived from an EMBL/GenBank/DDBJ whole genome shotgun (WGS) entry which is preliminary data.</text>
</comment>
<feature type="compositionally biased region" description="Basic and acidic residues" evidence="1">
    <location>
        <begin position="183"/>
        <end position="192"/>
    </location>
</feature>
<feature type="compositionally biased region" description="Basic and acidic residues" evidence="1">
    <location>
        <begin position="200"/>
        <end position="236"/>
    </location>
</feature>
<feature type="compositionally biased region" description="Basic residues" evidence="1">
    <location>
        <begin position="1"/>
        <end position="10"/>
    </location>
</feature>
<reference evidence="3" key="1">
    <citation type="journal article" date="2019" name="Nat. Commun.">
        <title>The genome of broomcorn millet.</title>
        <authorList>
            <person name="Zou C."/>
            <person name="Miki D."/>
            <person name="Li D."/>
            <person name="Tang Q."/>
            <person name="Xiao L."/>
            <person name="Rajput S."/>
            <person name="Deng P."/>
            <person name="Jia W."/>
            <person name="Huang R."/>
            <person name="Zhang M."/>
            <person name="Sun Y."/>
            <person name="Hu J."/>
            <person name="Fu X."/>
            <person name="Schnable P.S."/>
            <person name="Li F."/>
            <person name="Zhang H."/>
            <person name="Feng B."/>
            <person name="Zhu X."/>
            <person name="Liu R."/>
            <person name="Schnable J.C."/>
            <person name="Zhu J.-K."/>
            <person name="Zhang H."/>
        </authorList>
    </citation>
    <scope>NUCLEOTIDE SEQUENCE [LARGE SCALE GENOMIC DNA]</scope>
</reference>
<evidence type="ECO:0000313" key="3">
    <source>
        <dbReference type="Proteomes" id="UP000275267"/>
    </source>
</evidence>
<dbReference type="AlphaFoldDB" id="A0A3L6RMZ6"/>
<keyword evidence="3" id="KW-1185">Reference proteome</keyword>
<proteinExistence type="predicted"/>
<gene>
    <name evidence="2" type="ORF">C2845_PM11G29120</name>
</gene>
<accession>A0A3L6RMZ6</accession>